<keyword evidence="2" id="KW-1185">Reference proteome</keyword>
<comment type="caution">
    <text evidence="1">The sequence shown here is derived from an EMBL/GenBank/DDBJ whole genome shotgun (WGS) entry which is preliminary data.</text>
</comment>
<protein>
    <submittedName>
        <fullName evidence="1">Uncharacterized protein</fullName>
    </submittedName>
</protein>
<name>A0ACC2X568_9TREE</name>
<gene>
    <name evidence="1" type="ORF">QFC22_003753</name>
</gene>
<evidence type="ECO:0000313" key="1">
    <source>
        <dbReference type="EMBL" id="KAJ9118534.1"/>
    </source>
</evidence>
<reference evidence="1" key="1">
    <citation type="submission" date="2023-04" db="EMBL/GenBank/DDBJ databases">
        <title>Draft Genome sequencing of Naganishia species isolated from polar environments using Oxford Nanopore Technology.</title>
        <authorList>
            <person name="Leo P."/>
            <person name="Venkateswaran K."/>
        </authorList>
    </citation>
    <scope>NUCLEOTIDE SEQUENCE</scope>
    <source>
        <strain evidence="1">MNA-CCFEE 5425</strain>
    </source>
</reference>
<dbReference type="Proteomes" id="UP001243375">
    <property type="component" value="Unassembled WGS sequence"/>
</dbReference>
<sequence>MIPLALGMYLGLTWNTSPFELNQRGSFPSKYEILTPALVREIEEMRKRWNVAGVSIAVVMQDNGWEYDQWKTDTLGLGVADGSGTQVDDKTLFSIASNTKLFVALSTGIIIENETTLHGDDARLAWSTKVKHVIPDWQLMDPVASEYADVVDLLGHRTGVGRHDFAFEMAAPISDMISKMRYLRPSEEFRKTFQYNNAAYLIATTFPENLYDIPFGQYLQSNMLDKLNMTNTYLDIAEAPPKEKRSQGFSRRNQRIDACREDEGRLEFSKECFGNRMNIGYFDYKLDRLHGHWGVISNAQDMAPWLKMLLLGGRSPQTNETVVPLAAIEKTSTAYTVAHQNHEWDFPESGKITYGMAQQMSMYRGHRLIEHTGTIPGQSSRVVRIPGSNIGIAVMANDYEFGFHFVMAASYRIIDHMLGMEPINWERRVPPVRASDATLPDMPIADIQGTYVDKAYGRLTICLVPSGHPTGNPKIPSECAKTLADQPFDLSSKVLGDGLAPMFIARCGQVSTAYLLFRHQNASTFTVSVGMHFPETKTDIPSIYWYWDAIFEKDGMAFAGNAWGAGLGVEPREPWGAGGLKRNAEVWFDKVGE</sequence>
<proteinExistence type="predicted"/>
<organism evidence="1 2">
    <name type="scientific">Naganishia vaughanmartiniae</name>
    <dbReference type="NCBI Taxonomy" id="1424756"/>
    <lineage>
        <taxon>Eukaryota</taxon>
        <taxon>Fungi</taxon>
        <taxon>Dikarya</taxon>
        <taxon>Basidiomycota</taxon>
        <taxon>Agaricomycotina</taxon>
        <taxon>Tremellomycetes</taxon>
        <taxon>Filobasidiales</taxon>
        <taxon>Filobasidiaceae</taxon>
        <taxon>Naganishia</taxon>
    </lineage>
</organism>
<evidence type="ECO:0000313" key="2">
    <source>
        <dbReference type="Proteomes" id="UP001243375"/>
    </source>
</evidence>
<accession>A0ACC2X568</accession>
<dbReference type="EMBL" id="JASBWU010000010">
    <property type="protein sequence ID" value="KAJ9118534.1"/>
    <property type="molecule type" value="Genomic_DNA"/>
</dbReference>